<dbReference type="EMBL" id="CP116346">
    <property type="protein sequence ID" value="WIT13624.1"/>
    <property type="molecule type" value="Genomic_DNA"/>
</dbReference>
<keyword evidence="1" id="KW-0472">Membrane</keyword>
<evidence type="ECO:0000256" key="1">
    <source>
        <dbReference type="SAM" id="Phobius"/>
    </source>
</evidence>
<accession>A0AA95SYG2</accession>
<protein>
    <submittedName>
        <fullName evidence="2">Uncharacterized protein</fullName>
    </submittedName>
</protein>
<organism evidence="2 3">
    <name type="scientific">Paucibacter sediminis</name>
    <dbReference type="NCBI Taxonomy" id="3019553"/>
    <lineage>
        <taxon>Bacteria</taxon>
        <taxon>Pseudomonadati</taxon>
        <taxon>Pseudomonadota</taxon>
        <taxon>Betaproteobacteria</taxon>
        <taxon>Burkholderiales</taxon>
        <taxon>Sphaerotilaceae</taxon>
        <taxon>Roseateles</taxon>
    </lineage>
</organism>
<feature type="transmembrane region" description="Helical" evidence="1">
    <location>
        <begin position="20"/>
        <end position="39"/>
    </location>
</feature>
<keyword evidence="1" id="KW-0812">Transmembrane</keyword>
<dbReference type="AlphaFoldDB" id="A0AA95SYG2"/>
<dbReference type="KEGG" id="pais:PFX98_08400"/>
<dbReference type="RefSeq" id="WP_285234742.1">
    <property type="nucleotide sequence ID" value="NZ_CP116346.1"/>
</dbReference>
<feature type="transmembrane region" description="Helical" evidence="1">
    <location>
        <begin position="45"/>
        <end position="63"/>
    </location>
</feature>
<sequence>MRAEIPPPPVTPAQYRAMRIRSALVLVIWLFEIGLLLFWRWSFGLAVPLGLVALCITLYDAPLMRRLAKEKLMYPNGRQQ</sequence>
<proteinExistence type="predicted"/>
<evidence type="ECO:0000313" key="2">
    <source>
        <dbReference type="EMBL" id="WIT13624.1"/>
    </source>
</evidence>
<evidence type="ECO:0000313" key="3">
    <source>
        <dbReference type="Proteomes" id="UP001177769"/>
    </source>
</evidence>
<dbReference type="Proteomes" id="UP001177769">
    <property type="component" value="Chromosome"/>
</dbReference>
<reference evidence="2" key="1">
    <citation type="submission" date="2023-01" db="EMBL/GenBank/DDBJ databases">
        <title>Whole genome sequence of Paucibacter sp. S2-9 isolated from pond sediment.</title>
        <authorList>
            <person name="Jung J.Y."/>
        </authorList>
    </citation>
    <scope>NUCLEOTIDE SEQUENCE</scope>
    <source>
        <strain evidence="2">S2-9</strain>
    </source>
</reference>
<keyword evidence="1" id="KW-1133">Transmembrane helix</keyword>
<gene>
    <name evidence="2" type="ORF">PFX98_08400</name>
</gene>
<name>A0AA95SYG2_9BURK</name>
<keyword evidence="3" id="KW-1185">Reference proteome</keyword>